<dbReference type="InterPro" id="IPR011750">
    <property type="entry name" value="Gmx_para_CXXCG"/>
</dbReference>
<keyword evidence="3" id="KW-1185">Reference proteome</keyword>
<evidence type="ECO:0000313" key="1">
    <source>
        <dbReference type="EMBL" id="GEN07159.1"/>
    </source>
</evidence>
<name>A0A511SZ44_MYXFU</name>
<accession>A0A511SZ44</accession>
<dbReference type="EMBL" id="BJXR01000021">
    <property type="protein sequence ID" value="GEN07159.1"/>
    <property type="molecule type" value="Genomic_DNA"/>
</dbReference>
<dbReference type="AlphaFoldDB" id="A0A511SZ44"/>
<dbReference type="EMBL" id="FOIB01000004">
    <property type="protein sequence ID" value="SET98799.1"/>
    <property type="molecule type" value="Genomic_DNA"/>
</dbReference>
<reference evidence="1 4" key="2">
    <citation type="submission" date="2019-07" db="EMBL/GenBank/DDBJ databases">
        <title>Whole genome shotgun sequence of Myxococcus fulvus NBRC 100333.</title>
        <authorList>
            <person name="Hosoyama A."/>
            <person name="Uohara A."/>
            <person name="Ohji S."/>
            <person name="Ichikawa N."/>
        </authorList>
    </citation>
    <scope>NUCLEOTIDE SEQUENCE [LARGE SCALE GENOMIC DNA]</scope>
    <source>
        <strain evidence="1 4">NBRC 100333</strain>
    </source>
</reference>
<dbReference type="OrthoDB" id="5513099at2"/>
<evidence type="ECO:0000313" key="4">
    <source>
        <dbReference type="Proteomes" id="UP000321514"/>
    </source>
</evidence>
<dbReference type="NCBIfam" id="TIGR02264">
    <property type="entry name" value="gmx_para_CXXCG"/>
    <property type="match status" value="1"/>
</dbReference>
<dbReference type="Proteomes" id="UP000183760">
    <property type="component" value="Unassembled WGS sequence"/>
</dbReference>
<protein>
    <submittedName>
        <fullName evidence="2">Myxococcus xanthus double-CXXCG motif paralogous family</fullName>
    </submittedName>
</protein>
<evidence type="ECO:0000313" key="2">
    <source>
        <dbReference type="EMBL" id="SET98799.1"/>
    </source>
</evidence>
<dbReference type="Proteomes" id="UP000321514">
    <property type="component" value="Unassembled WGS sequence"/>
</dbReference>
<evidence type="ECO:0000313" key="3">
    <source>
        <dbReference type="Proteomes" id="UP000183760"/>
    </source>
</evidence>
<reference evidence="2 3" key="1">
    <citation type="submission" date="2016-10" db="EMBL/GenBank/DDBJ databases">
        <authorList>
            <person name="Varghese N."/>
            <person name="Submissions S."/>
        </authorList>
    </citation>
    <scope>NUCLEOTIDE SEQUENCE [LARGE SCALE GENOMIC DNA]</scope>
    <source>
        <strain evidence="2 3">DSM 16525</strain>
    </source>
</reference>
<gene>
    <name evidence="1" type="ORF">MFU01_21960</name>
    <name evidence="2" type="ORF">SAMN05443572_104215</name>
</gene>
<proteinExistence type="predicted"/>
<organism evidence="1 4">
    <name type="scientific">Myxococcus fulvus</name>
    <dbReference type="NCBI Taxonomy" id="33"/>
    <lineage>
        <taxon>Bacteria</taxon>
        <taxon>Pseudomonadati</taxon>
        <taxon>Myxococcota</taxon>
        <taxon>Myxococcia</taxon>
        <taxon>Myxococcales</taxon>
        <taxon>Cystobacterineae</taxon>
        <taxon>Myxococcaceae</taxon>
        <taxon>Myxococcus</taxon>
    </lineage>
</organism>
<dbReference type="RefSeq" id="WP_074953403.1">
    <property type="nucleotide sequence ID" value="NZ_BJXR01000021.1"/>
</dbReference>
<sequence>MQRYFIVEEDRVAAARQGGMVDASHRWGLPGLLTCPGCGVTWSGAGQYLPSVDLSELAESASFERARPEPYGEFVRLRALVLPLAPPGVELSPGAEFGPLVGRVTGGVPDFTWVAGDGLLVQREALARLQEVGVRGLHGYPTALRARKKVAPDLRELELPLLGRLHPDCLPPALPAKCTTCGRVEWALPEHPILAADSLPTDVDLFRVGDFATVVIGTERFVDAVKELGLEGLALRDVPAR</sequence>
<comment type="caution">
    <text evidence="1">The sequence shown here is derived from an EMBL/GenBank/DDBJ whole genome shotgun (WGS) entry which is preliminary data.</text>
</comment>
<dbReference type="Pfam" id="PF09535">
    <property type="entry name" value="Gmx_para_CXXCG"/>
    <property type="match status" value="1"/>
</dbReference>